<sequence>MPMKGFYLTNVFATCRQRVRRQSSRWLALLWSRASALSCSRATFLRIARTFHARVQFNEQRVGLQAIAADAEAILVEVGRASCPSAAIADDGSAAGPPRHQYFERQFLDGVRGRSGHRNLPEFVILKGDGTVRASFPDRMPVEGAIIGRQAASRSK</sequence>
<proteinExistence type="predicted"/>
<accession>A0A370KHH7</accession>
<name>A0A370KHH7_9HYPH</name>
<comment type="caution">
    <text evidence="1">The sequence shown here is derived from an EMBL/GenBank/DDBJ whole genome shotgun (WGS) entry which is preliminary data.</text>
</comment>
<dbReference type="Proteomes" id="UP000254939">
    <property type="component" value="Unassembled WGS sequence"/>
</dbReference>
<protein>
    <submittedName>
        <fullName evidence="1">Uncharacterized protein</fullName>
    </submittedName>
</protein>
<dbReference type="AlphaFoldDB" id="A0A370KHH7"/>
<dbReference type="EMBL" id="NAAC01000037">
    <property type="protein sequence ID" value="RDJ04660.1"/>
    <property type="molecule type" value="Genomic_DNA"/>
</dbReference>
<reference evidence="1 2" key="1">
    <citation type="submission" date="2017-03" db="EMBL/GenBank/DDBJ databases">
        <title>Genome analysis of Rhizobial strains effectives or ineffectives for nitrogen fixation isolated from bean seeds.</title>
        <authorList>
            <person name="Peralta H."/>
            <person name="Aguilar-Vera A."/>
            <person name="Mora Y."/>
            <person name="Vargas-Lagunas C."/>
            <person name="Girard L."/>
            <person name="Mora J."/>
        </authorList>
    </citation>
    <scope>NUCLEOTIDE SEQUENCE [LARGE SCALE GENOMIC DNA]</scope>
    <source>
        <strain evidence="1 2">CCGM3</strain>
    </source>
</reference>
<organism evidence="1 2">
    <name type="scientific">Rhizobium grahamii</name>
    <dbReference type="NCBI Taxonomy" id="1120045"/>
    <lineage>
        <taxon>Bacteria</taxon>
        <taxon>Pseudomonadati</taxon>
        <taxon>Pseudomonadota</taxon>
        <taxon>Alphaproteobacteria</taxon>
        <taxon>Hyphomicrobiales</taxon>
        <taxon>Rhizobiaceae</taxon>
        <taxon>Rhizobium/Agrobacterium group</taxon>
        <taxon>Rhizobium</taxon>
    </lineage>
</organism>
<gene>
    <name evidence="1" type="ORF">B5K06_26895</name>
</gene>
<evidence type="ECO:0000313" key="2">
    <source>
        <dbReference type="Proteomes" id="UP000254939"/>
    </source>
</evidence>
<evidence type="ECO:0000313" key="1">
    <source>
        <dbReference type="EMBL" id="RDJ04660.1"/>
    </source>
</evidence>